<keyword evidence="2" id="KW-1185">Reference proteome</keyword>
<feature type="non-terminal residue" evidence="1">
    <location>
        <position position="71"/>
    </location>
</feature>
<evidence type="ECO:0000313" key="2">
    <source>
        <dbReference type="Proteomes" id="UP000789570"/>
    </source>
</evidence>
<proteinExistence type="predicted"/>
<comment type="caution">
    <text evidence="1">The sequence shown here is derived from an EMBL/GenBank/DDBJ whole genome shotgun (WGS) entry which is preliminary data.</text>
</comment>
<name>A0A9N9NY32_9GLOM</name>
<sequence length="71" mass="8143">IEQEKHIAILHAETEELRKYNKIMVEKLNIALKAISNIQHIVLDEIHPVHIIPIPKLNMLDAIDSLEDGTE</sequence>
<dbReference type="AlphaFoldDB" id="A0A9N9NY32"/>
<dbReference type="Proteomes" id="UP000789570">
    <property type="component" value="Unassembled WGS sequence"/>
</dbReference>
<feature type="non-terminal residue" evidence="1">
    <location>
        <position position="1"/>
    </location>
</feature>
<reference evidence="1" key="1">
    <citation type="submission" date="2021-06" db="EMBL/GenBank/DDBJ databases">
        <authorList>
            <person name="Kallberg Y."/>
            <person name="Tangrot J."/>
            <person name="Rosling A."/>
        </authorList>
    </citation>
    <scope>NUCLEOTIDE SEQUENCE</scope>
    <source>
        <strain evidence="1">UK204</strain>
    </source>
</reference>
<organism evidence="1 2">
    <name type="scientific">Funneliformis caledonium</name>
    <dbReference type="NCBI Taxonomy" id="1117310"/>
    <lineage>
        <taxon>Eukaryota</taxon>
        <taxon>Fungi</taxon>
        <taxon>Fungi incertae sedis</taxon>
        <taxon>Mucoromycota</taxon>
        <taxon>Glomeromycotina</taxon>
        <taxon>Glomeromycetes</taxon>
        <taxon>Glomerales</taxon>
        <taxon>Glomeraceae</taxon>
        <taxon>Funneliformis</taxon>
    </lineage>
</organism>
<dbReference type="EMBL" id="CAJVPQ010027368">
    <property type="protein sequence ID" value="CAG8770983.1"/>
    <property type="molecule type" value="Genomic_DNA"/>
</dbReference>
<evidence type="ECO:0000313" key="1">
    <source>
        <dbReference type="EMBL" id="CAG8770983.1"/>
    </source>
</evidence>
<protein>
    <submittedName>
        <fullName evidence="1">4295_t:CDS:1</fullName>
    </submittedName>
</protein>
<accession>A0A9N9NY32</accession>
<gene>
    <name evidence="1" type="ORF">FCALED_LOCUS17539</name>
</gene>